<evidence type="ECO:0000256" key="1">
    <source>
        <dbReference type="ARBA" id="ARBA00010529"/>
    </source>
</evidence>
<comment type="similarity">
    <text evidence="1 8">Belongs to the bacterial histone-like protein family.</text>
</comment>
<dbReference type="GO" id="GO:0006310">
    <property type="term" value="P:DNA recombination"/>
    <property type="evidence" value="ECO:0007669"/>
    <property type="project" value="UniProtKB-KW"/>
</dbReference>
<dbReference type="PANTHER" id="PTHR33175:SF2">
    <property type="entry name" value="INTEGRATION HOST FACTOR SUBUNIT ALPHA"/>
    <property type="match status" value="1"/>
</dbReference>
<dbReference type="InterPro" id="IPR020816">
    <property type="entry name" value="Histone-like_DNA-bd_CS"/>
</dbReference>
<name>A0AAW7TFZ9_BURVI</name>
<keyword evidence="5" id="KW-0238">DNA-binding</keyword>
<dbReference type="PANTHER" id="PTHR33175">
    <property type="entry name" value="DNA-BINDING PROTEIN HU"/>
    <property type="match status" value="1"/>
</dbReference>
<dbReference type="Proteomes" id="UP001171620">
    <property type="component" value="Unassembled WGS sequence"/>
</dbReference>
<dbReference type="GO" id="GO:0005829">
    <property type="term" value="C:cytosol"/>
    <property type="evidence" value="ECO:0007669"/>
    <property type="project" value="TreeGrafter"/>
</dbReference>
<dbReference type="InterPro" id="IPR005684">
    <property type="entry name" value="IHF_alpha"/>
</dbReference>
<dbReference type="SUPFAM" id="SSF47729">
    <property type="entry name" value="IHF-like DNA-binding proteins"/>
    <property type="match status" value="1"/>
</dbReference>
<evidence type="ECO:0000256" key="8">
    <source>
        <dbReference type="RuleBase" id="RU003939"/>
    </source>
</evidence>
<dbReference type="RefSeq" id="WP_261505597.1">
    <property type="nucleotide sequence ID" value="NZ_JAUJRV010000055.1"/>
</dbReference>
<evidence type="ECO:0000256" key="6">
    <source>
        <dbReference type="ARBA" id="ARBA00023163"/>
    </source>
</evidence>
<dbReference type="SMART" id="SM00411">
    <property type="entry name" value="BHL"/>
    <property type="match status" value="1"/>
</dbReference>
<dbReference type="PRINTS" id="PR01727">
    <property type="entry name" value="DNABINDINGHU"/>
</dbReference>
<evidence type="ECO:0000256" key="4">
    <source>
        <dbReference type="ARBA" id="ARBA00023015"/>
    </source>
</evidence>
<dbReference type="EMBL" id="JAUJRV010000055">
    <property type="protein sequence ID" value="MDN7799758.1"/>
    <property type="molecule type" value="Genomic_DNA"/>
</dbReference>
<protein>
    <recommendedName>
        <fullName evidence="2">Integration host factor subunit alpha</fullName>
    </recommendedName>
</protein>
<evidence type="ECO:0000256" key="3">
    <source>
        <dbReference type="ARBA" id="ARBA00022845"/>
    </source>
</evidence>
<dbReference type="GO" id="GO:0030527">
    <property type="term" value="F:structural constituent of chromatin"/>
    <property type="evidence" value="ECO:0007669"/>
    <property type="project" value="InterPro"/>
</dbReference>
<evidence type="ECO:0000256" key="7">
    <source>
        <dbReference type="ARBA" id="ARBA00023172"/>
    </source>
</evidence>
<evidence type="ECO:0000256" key="5">
    <source>
        <dbReference type="ARBA" id="ARBA00023125"/>
    </source>
</evidence>
<proteinExistence type="inferred from homology"/>
<gene>
    <name evidence="9" type="ORF">QZM33_33050</name>
</gene>
<keyword evidence="7" id="KW-0233">DNA recombination</keyword>
<keyword evidence="3" id="KW-0810">Translation regulation</keyword>
<keyword evidence="4" id="KW-0805">Transcription regulation</keyword>
<sequence length="127" mass="14132">MKVSQSQSFVKESSYAETAGESTLRATQRRMRATVTRSDIAAALCTRIGINRQEAQELTDVFFDILSNTLERGENISLSSFGAFRLREKGPRAGRNPRTGKPVPIEARKVVTFLSSRTLRARIGRAQ</sequence>
<dbReference type="Gene3D" id="4.10.520.10">
    <property type="entry name" value="IHF-like DNA-binding proteins"/>
    <property type="match status" value="1"/>
</dbReference>
<dbReference type="AlphaFoldDB" id="A0AAW7TFZ9"/>
<dbReference type="NCBIfam" id="NF001401">
    <property type="entry name" value="PRK00285.1"/>
    <property type="match status" value="1"/>
</dbReference>
<evidence type="ECO:0000313" key="9">
    <source>
        <dbReference type="EMBL" id="MDN7799758.1"/>
    </source>
</evidence>
<comment type="caution">
    <text evidence="9">The sequence shown here is derived from an EMBL/GenBank/DDBJ whole genome shotgun (WGS) entry which is preliminary data.</text>
</comment>
<dbReference type="GO" id="GO:0003677">
    <property type="term" value="F:DNA binding"/>
    <property type="evidence" value="ECO:0007669"/>
    <property type="project" value="UniProtKB-KW"/>
</dbReference>
<dbReference type="CDD" id="cd13835">
    <property type="entry name" value="IHF_A"/>
    <property type="match status" value="1"/>
</dbReference>
<evidence type="ECO:0000256" key="2">
    <source>
        <dbReference type="ARBA" id="ARBA00018329"/>
    </source>
</evidence>
<dbReference type="Pfam" id="PF00216">
    <property type="entry name" value="Bac_DNA_binding"/>
    <property type="match status" value="1"/>
</dbReference>
<dbReference type="InterPro" id="IPR010992">
    <property type="entry name" value="IHF-like_DNA-bd_dom_sf"/>
</dbReference>
<dbReference type="GO" id="GO:0009893">
    <property type="term" value="P:positive regulation of metabolic process"/>
    <property type="evidence" value="ECO:0007669"/>
    <property type="project" value="UniProtKB-ARBA"/>
</dbReference>
<dbReference type="GO" id="GO:0006417">
    <property type="term" value="P:regulation of translation"/>
    <property type="evidence" value="ECO:0007669"/>
    <property type="project" value="UniProtKB-KW"/>
</dbReference>
<organism evidence="9 10">
    <name type="scientific">Burkholderia vietnamiensis</name>
    <dbReference type="NCBI Taxonomy" id="60552"/>
    <lineage>
        <taxon>Bacteria</taxon>
        <taxon>Pseudomonadati</taxon>
        <taxon>Pseudomonadota</taxon>
        <taxon>Betaproteobacteria</taxon>
        <taxon>Burkholderiales</taxon>
        <taxon>Burkholderiaceae</taxon>
        <taxon>Burkholderia</taxon>
        <taxon>Burkholderia cepacia complex</taxon>
    </lineage>
</organism>
<dbReference type="PROSITE" id="PS00045">
    <property type="entry name" value="HISTONE_LIKE"/>
    <property type="match status" value="1"/>
</dbReference>
<dbReference type="GO" id="GO:0006355">
    <property type="term" value="P:regulation of DNA-templated transcription"/>
    <property type="evidence" value="ECO:0007669"/>
    <property type="project" value="InterPro"/>
</dbReference>
<evidence type="ECO:0000313" key="10">
    <source>
        <dbReference type="Proteomes" id="UP001171620"/>
    </source>
</evidence>
<dbReference type="InterPro" id="IPR000119">
    <property type="entry name" value="Hist_DNA-bd"/>
</dbReference>
<accession>A0AAW7TFZ9</accession>
<reference evidence="9" key="1">
    <citation type="submission" date="2023-07" db="EMBL/GenBank/DDBJ databases">
        <title>A collection of bacterial strains from the Burkholderia cepacia Research Laboratory and Repository.</title>
        <authorList>
            <person name="Lipuma J."/>
            <person name="Spilker T."/>
            <person name="Caverly L."/>
        </authorList>
    </citation>
    <scope>NUCLEOTIDE SEQUENCE</scope>
    <source>
        <strain evidence="9">AU44268</strain>
    </source>
</reference>
<keyword evidence="6" id="KW-0804">Transcription</keyword>